<dbReference type="InterPro" id="IPR006050">
    <property type="entry name" value="DNA_photolyase_N"/>
</dbReference>
<dbReference type="Gene3D" id="1.25.40.80">
    <property type="match status" value="1"/>
</dbReference>
<dbReference type="RefSeq" id="WP_010443158.1">
    <property type="nucleotide sequence ID" value="NZ_AEYW01000022.1"/>
</dbReference>
<comment type="caution">
    <text evidence="7">The sequence shown here is derived from an EMBL/GenBank/DDBJ whole genome shotgun (WGS) entry which is preliminary data.</text>
</comment>
<keyword evidence="2 4" id="KW-0285">Flavoprotein</keyword>
<dbReference type="Pfam" id="PF03441">
    <property type="entry name" value="FAD_binding_7"/>
    <property type="match status" value="1"/>
</dbReference>
<gene>
    <name evidence="7" type="ORF">CLV75_2856</name>
</gene>
<dbReference type="OrthoDB" id="9772484at2"/>
<dbReference type="PROSITE" id="PS51645">
    <property type="entry name" value="PHR_CRY_ALPHA_BETA"/>
    <property type="match status" value="1"/>
</dbReference>
<dbReference type="STRING" id="981384.GCA_000192475_00777"/>
<dbReference type="EMBL" id="RCCT01000004">
    <property type="protein sequence ID" value="RLK03485.1"/>
    <property type="molecule type" value="Genomic_DNA"/>
</dbReference>
<dbReference type="GO" id="GO:0003904">
    <property type="term" value="F:deoxyribodipyrimidine photo-lyase activity"/>
    <property type="evidence" value="ECO:0007669"/>
    <property type="project" value="TreeGrafter"/>
</dbReference>
<organism evidence="7 8">
    <name type="scientific">Ruegeria conchae</name>
    <dbReference type="NCBI Taxonomy" id="981384"/>
    <lineage>
        <taxon>Bacteria</taxon>
        <taxon>Pseudomonadati</taxon>
        <taxon>Pseudomonadota</taxon>
        <taxon>Alphaproteobacteria</taxon>
        <taxon>Rhodobacterales</taxon>
        <taxon>Roseobacteraceae</taxon>
        <taxon>Ruegeria</taxon>
    </lineage>
</organism>
<dbReference type="InterPro" id="IPR014729">
    <property type="entry name" value="Rossmann-like_a/b/a_fold"/>
</dbReference>
<dbReference type="Pfam" id="PF00875">
    <property type="entry name" value="DNA_photolyase"/>
    <property type="match status" value="1"/>
</dbReference>
<feature type="domain" description="Photolyase/cryptochrome alpha/beta" evidence="6">
    <location>
        <begin position="1"/>
        <end position="129"/>
    </location>
</feature>
<dbReference type="GO" id="GO:0003677">
    <property type="term" value="F:DNA binding"/>
    <property type="evidence" value="ECO:0007669"/>
    <property type="project" value="TreeGrafter"/>
</dbReference>
<dbReference type="Gene3D" id="1.10.579.10">
    <property type="entry name" value="DNA Cyclobutane Dipyrimidine Photolyase, subunit A, domain 3"/>
    <property type="match status" value="1"/>
</dbReference>
<evidence type="ECO:0000313" key="8">
    <source>
        <dbReference type="Proteomes" id="UP000271700"/>
    </source>
</evidence>
<evidence type="ECO:0000256" key="3">
    <source>
        <dbReference type="ARBA" id="ARBA00022827"/>
    </source>
</evidence>
<proteinExistence type="predicted"/>
<dbReference type="Gene3D" id="3.40.50.620">
    <property type="entry name" value="HUPs"/>
    <property type="match status" value="1"/>
</dbReference>
<dbReference type="SUPFAM" id="SSF52425">
    <property type="entry name" value="Cryptochrome/photolyase, N-terminal domain"/>
    <property type="match status" value="1"/>
</dbReference>
<name>A0A497ZAB5_9RHOB</name>
<evidence type="ECO:0000259" key="6">
    <source>
        <dbReference type="PROSITE" id="PS51645"/>
    </source>
</evidence>
<feature type="binding site" evidence="4">
    <location>
        <position position="206"/>
    </location>
    <ligand>
        <name>FAD</name>
        <dbReference type="ChEBI" id="CHEBI:57692"/>
    </ligand>
</feature>
<dbReference type="SUPFAM" id="SSF48173">
    <property type="entry name" value="Cryptochrome/photolyase FAD-binding domain"/>
    <property type="match status" value="1"/>
</dbReference>
<dbReference type="InterPro" id="IPR036134">
    <property type="entry name" value="Crypto/Photolyase_FAD-like_sf"/>
</dbReference>
<dbReference type="GO" id="GO:0009416">
    <property type="term" value="P:response to light stimulus"/>
    <property type="evidence" value="ECO:0007669"/>
    <property type="project" value="TreeGrafter"/>
</dbReference>
<comment type="cofactor">
    <cofactor evidence="4">
        <name>FAD</name>
        <dbReference type="ChEBI" id="CHEBI:57692"/>
    </cofactor>
    <text evidence="4">Binds 1 FAD per subunit.</text>
</comment>
<dbReference type="Proteomes" id="UP000271700">
    <property type="component" value="Unassembled WGS sequence"/>
</dbReference>
<protein>
    <submittedName>
        <fullName evidence="7">Deoxyribodipyrimidine photo-lyase family protein (Cryptochrome)</fullName>
    </submittedName>
</protein>
<dbReference type="GO" id="GO:0071949">
    <property type="term" value="F:FAD binding"/>
    <property type="evidence" value="ECO:0007669"/>
    <property type="project" value="TreeGrafter"/>
</dbReference>
<comment type="cofactor">
    <cofactor evidence="1">
        <name>(6R)-5,10-methylene-5,6,7,8-tetrahydrofolate</name>
        <dbReference type="ChEBI" id="CHEBI:15636"/>
    </cofactor>
</comment>
<keyword evidence="8" id="KW-1185">Reference proteome</keyword>
<feature type="region of interest" description="Disordered" evidence="5">
    <location>
        <begin position="472"/>
        <end position="504"/>
    </location>
</feature>
<evidence type="ECO:0000256" key="2">
    <source>
        <dbReference type="ARBA" id="ARBA00022630"/>
    </source>
</evidence>
<dbReference type="InterPro" id="IPR002081">
    <property type="entry name" value="Cryptochrome/DNA_photolyase_1"/>
</dbReference>
<dbReference type="InterPro" id="IPR005101">
    <property type="entry name" value="Cryptochr/Photolyase_FAD-bd"/>
</dbReference>
<feature type="binding site" evidence="4">
    <location>
        <position position="262"/>
    </location>
    <ligand>
        <name>FAD</name>
        <dbReference type="ChEBI" id="CHEBI:57692"/>
    </ligand>
</feature>
<reference evidence="7 8" key="1">
    <citation type="submission" date="2018-10" db="EMBL/GenBank/DDBJ databases">
        <title>Genomic Encyclopedia of Archaeal and Bacterial Type Strains, Phase II (KMG-II): from individual species to whole genera.</title>
        <authorList>
            <person name="Goeker M."/>
        </authorList>
    </citation>
    <scope>NUCLEOTIDE SEQUENCE [LARGE SCALE GENOMIC DNA]</scope>
    <source>
        <strain evidence="7 8">DSM 29317</strain>
    </source>
</reference>
<evidence type="ECO:0000256" key="4">
    <source>
        <dbReference type="PIRSR" id="PIRSR602081-1"/>
    </source>
</evidence>
<sequence length="504" mass="58121">MQVVWFKRDLRINDHPAIAQASEVGPVLPLYVVEPELWQQGDASKRQWDFVAETIAGLRKELGKLGQPLVVRTGQIVSVLSELKDRGLIDVLWSHEETGNRWTYQRDRQVAAWCRNHTVRWHEVQNHGVFRRLKSRDGWAERWDRFMALPISSPVALEHISIEPGYIPTGRDLGLGNDSCTSRQAGGRTAGLERLNSFLIHRGKRYQREMSSPLEGAVACSRLSPYLAWGALSMREVSQATEKQRRRLPPHAREWRKSLRSFSGRLHWHCHFIQKLEDEPRIEFENLHRLYDGLRPTAPDAELLAAWSNGETGYPFFDACMRSLQATGWLNFRMRGMVMATASYHLWLDWWAPGEHLARMFTDYEPGIHWNQVQMQSGTTGINTVRIYNPVKQGHDQDPKGLFIRTWVPELRQIADQHIHEPWKAQNAKQILGKLYPEPVFDHLTAAKAARERVWGVRRSAEFRTNARAIATKHASRKTRPNARRGPRASQGQKQLDLPFGEQS</sequence>
<dbReference type="InterPro" id="IPR036155">
    <property type="entry name" value="Crypto/Photolyase_N_sf"/>
</dbReference>
<keyword evidence="7" id="KW-0456">Lyase</keyword>
<dbReference type="PANTHER" id="PTHR11455:SF9">
    <property type="entry name" value="CRYPTOCHROME CIRCADIAN CLOCK 5 ISOFORM X1"/>
    <property type="match status" value="1"/>
</dbReference>
<dbReference type="AlphaFoldDB" id="A0A497ZAB5"/>
<accession>A0A497ZAB5</accession>
<evidence type="ECO:0000256" key="5">
    <source>
        <dbReference type="SAM" id="MobiDB-lite"/>
    </source>
</evidence>
<evidence type="ECO:0000256" key="1">
    <source>
        <dbReference type="ARBA" id="ARBA00001932"/>
    </source>
</evidence>
<keyword evidence="3 4" id="KW-0274">FAD</keyword>
<evidence type="ECO:0000313" key="7">
    <source>
        <dbReference type="EMBL" id="RLK03485.1"/>
    </source>
</evidence>
<dbReference type="PANTHER" id="PTHR11455">
    <property type="entry name" value="CRYPTOCHROME"/>
    <property type="match status" value="1"/>
</dbReference>
<feature type="compositionally biased region" description="Basic residues" evidence="5">
    <location>
        <begin position="474"/>
        <end position="487"/>
    </location>
</feature>